<organism evidence="1 2">
    <name type="scientific">Antarcticirhabdus aurantiaca</name>
    <dbReference type="NCBI Taxonomy" id="2606717"/>
    <lineage>
        <taxon>Bacteria</taxon>
        <taxon>Pseudomonadati</taxon>
        <taxon>Pseudomonadota</taxon>
        <taxon>Alphaproteobacteria</taxon>
        <taxon>Hyphomicrobiales</taxon>
        <taxon>Aurantimonadaceae</taxon>
        <taxon>Antarcticirhabdus</taxon>
    </lineage>
</organism>
<evidence type="ECO:0000313" key="1">
    <source>
        <dbReference type="EMBL" id="WAJ29184.1"/>
    </source>
</evidence>
<accession>A0ACD4NQS6</accession>
<dbReference type="EMBL" id="CP113520">
    <property type="protein sequence ID" value="WAJ29184.1"/>
    <property type="molecule type" value="Genomic_DNA"/>
</dbReference>
<keyword evidence="2" id="KW-1185">Reference proteome</keyword>
<gene>
    <name evidence="1" type="ORF">OXU80_02785</name>
</gene>
<dbReference type="Proteomes" id="UP001163223">
    <property type="component" value="Chromosome"/>
</dbReference>
<proteinExistence type="predicted"/>
<protein>
    <submittedName>
        <fullName evidence="1">Uncharacterized protein</fullName>
    </submittedName>
</protein>
<name>A0ACD4NQS6_9HYPH</name>
<reference evidence="1" key="1">
    <citation type="submission" date="2022-11" db="EMBL/GenBank/DDBJ databases">
        <title>beta-Carotene-producing bacterium, Jeongeuplla avenae sp. nov., alleviates the salt stress of Arabidopsis seedlings.</title>
        <authorList>
            <person name="Jiang L."/>
            <person name="Lee J."/>
        </authorList>
    </citation>
    <scope>NUCLEOTIDE SEQUENCE</scope>
    <source>
        <strain evidence="1">DY_R2A_6</strain>
    </source>
</reference>
<sequence length="177" mass="19598">MSDLLNSTYDVAAVDAAMVLVREWAGRSFEMLDMSVPLSIVTALPFVVLILWAALQRDVLLVVAVAILAWLGVARFFEAAPPSLGLLELAAAWVVALLLCIYASWAGRRRMRLHGDLRQVQARLEEIARDLDRERFWRRAGGDMRSSLDDDEIRALMERLGAAGGKHLTGPPSVTTR</sequence>
<evidence type="ECO:0000313" key="2">
    <source>
        <dbReference type="Proteomes" id="UP001163223"/>
    </source>
</evidence>